<dbReference type="InterPro" id="IPR048661">
    <property type="entry name" value="CPL1-like"/>
</dbReference>
<name>A0A067PLK6_9AGAM</name>
<evidence type="ECO:0000313" key="5">
    <source>
        <dbReference type="EMBL" id="KDQ51341.1"/>
    </source>
</evidence>
<evidence type="ECO:0000256" key="1">
    <source>
        <dbReference type="SAM" id="MobiDB-lite"/>
    </source>
</evidence>
<evidence type="ECO:0000313" key="6">
    <source>
        <dbReference type="Proteomes" id="UP000027265"/>
    </source>
</evidence>
<dbReference type="InParanoid" id="A0A067PLK6"/>
<feature type="chain" id="PRO_5001643234" evidence="2">
    <location>
        <begin position="27"/>
        <end position="345"/>
    </location>
</feature>
<dbReference type="PANTHER" id="PTHR46967">
    <property type="entry name" value="INSULIN-LIKE GROWTH FACTOR BINDING PROTEIN,N-TERMINAL"/>
    <property type="match status" value="1"/>
</dbReference>
<gene>
    <name evidence="5" type="ORF">JAAARDRAFT_62557</name>
</gene>
<dbReference type="SUPFAM" id="SSF57184">
    <property type="entry name" value="Growth factor receptor domain"/>
    <property type="match status" value="1"/>
</dbReference>
<keyword evidence="6" id="KW-1185">Reference proteome</keyword>
<accession>A0A067PLK6</accession>
<feature type="compositionally biased region" description="Basic residues" evidence="1">
    <location>
        <begin position="321"/>
        <end position="345"/>
    </location>
</feature>
<dbReference type="SMART" id="SM01411">
    <property type="entry name" value="Ephrin_rec_like"/>
    <property type="match status" value="3"/>
</dbReference>
<dbReference type="Pfam" id="PF07699">
    <property type="entry name" value="Ephrin_rec_like"/>
    <property type="match status" value="1"/>
</dbReference>
<dbReference type="InterPro" id="IPR011641">
    <property type="entry name" value="Tyr-kin_ephrin_A/B_rcpt-like"/>
</dbReference>
<dbReference type="STRING" id="933084.A0A067PLK6"/>
<dbReference type="AlphaFoldDB" id="A0A067PLK6"/>
<dbReference type="OrthoDB" id="439917at2759"/>
<dbReference type="EMBL" id="KL197749">
    <property type="protein sequence ID" value="KDQ51341.1"/>
    <property type="molecule type" value="Genomic_DNA"/>
</dbReference>
<reference evidence="6" key="1">
    <citation type="journal article" date="2014" name="Proc. Natl. Acad. Sci. U.S.A.">
        <title>Extensive sampling of basidiomycete genomes demonstrates inadequacy of the white-rot/brown-rot paradigm for wood decay fungi.</title>
        <authorList>
            <person name="Riley R."/>
            <person name="Salamov A.A."/>
            <person name="Brown D.W."/>
            <person name="Nagy L.G."/>
            <person name="Floudas D."/>
            <person name="Held B.W."/>
            <person name="Levasseur A."/>
            <person name="Lombard V."/>
            <person name="Morin E."/>
            <person name="Otillar R."/>
            <person name="Lindquist E.A."/>
            <person name="Sun H."/>
            <person name="LaButti K.M."/>
            <person name="Schmutz J."/>
            <person name="Jabbour D."/>
            <person name="Luo H."/>
            <person name="Baker S.E."/>
            <person name="Pisabarro A.G."/>
            <person name="Walton J.D."/>
            <person name="Blanchette R.A."/>
            <person name="Henrissat B."/>
            <person name="Martin F."/>
            <person name="Cullen D."/>
            <person name="Hibbett D.S."/>
            <person name="Grigoriev I.V."/>
        </authorList>
    </citation>
    <scope>NUCLEOTIDE SEQUENCE [LARGE SCALE GENOMIC DNA]</scope>
    <source>
        <strain evidence="6">MUCL 33604</strain>
    </source>
</reference>
<dbReference type="Pfam" id="PF21671">
    <property type="entry name" value="CPL1-like"/>
    <property type="match status" value="1"/>
</dbReference>
<organism evidence="5 6">
    <name type="scientific">Jaapia argillacea MUCL 33604</name>
    <dbReference type="NCBI Taxonomy" id="933084"/>
    <lineage>
        <taxon>Eukaryota</taxon>
        <taxon>Fungi</taxon>
        <taxon>Dikarya</taxon>
        <taxon>Basidiomycota</taxon>
        <taxon>Agaricomycotina</taxon>
        <taxon>Agaricomycetes</taxon>
        <taxon>Agaricomycetidae</taxon>
        <taxon>Jaapiales</taxon>
        <taxon>Jaapiaceae</taxon>
        <taxon>Jaapia</taxon>
    </lineage>
</organism>
<feature type="signal peptide" evidence="2">
    <location>
        <begin position="1"/>
        <end position="26"/>
    </location>
</feature>
<feature type="domain" description="Tyrosine-protein kinase ephrin type A/B receptor-like" evidence="3">
    <location>
        <begin position="35"/>
        <end position="82"/>
    </location>
</feature>
<dbReference type="HOGENOM" id="CLU_058493_0_0_1"/>
<evidence type="ECO:0000256" key="2">
    <source>
        <dbReference type="SAM" id="SignalP"/>
    </source>
</evidence>
<protein>
    <submittedName>
        <fullName evidence="5">Uncharacterized protein</fullName>
    </submittedName>
</protein>
<evidence type="ECO:0000259" key="3">
    <source>
        <dbReference type="Pfam" id="PF07699"/>
    </source>
</evidence>
<evidence type="ECO:0000259" key="4">
    <source>
        <dbReference type="Pfam" id="PF21671"/>
    </source>
</evidence>
<dbReference type="Gene3D" id="2.10.50.10">
    <property type="entry name" value="Tumor Necrosis Factor Receptor, subunit A, domain 2"/>
    <property type="match status" value="2"/>
</dbReference>
<feature type="region of interest" description="Disordered" evidence="1">
    <location>
        <begin position="313"/>
        <end position="345"/>
    </location>
</feature>
<dbReference type="InterPro" id="IPR009030">
    <property type="entry name" value="Growth_fac_rcpt_cys_sf"/>
</dbReference>
<proteinExistence type="predicted"/>
<sequence length="345" mass="35392">MISFRSSSLTGLAALVLLSLTAQVAAAPPTACPPGQYSNNGNTPCTPCAPGTYSSLSGAHSCTNAQAGWYATGPGATSETQCGQGYYSPAKSSSCTICPVGTYCSSNTNGAPTPCEPGRYSNTPGATQDCPQCPAGTFSSASGATACCNCCAGWYNGQVGQTQCQKCPSKGAFPQGYSPVQSTSSNQCIAASGALGTCSESGTTCPNTGGSSPSTRKRDVPVKRDVCAKVGHKQCPVWRGAMARDGQALLTRYECVDILNDLESCGGCVDDPRNGATSEDGGRDCTAIRNVDDVACVEGKCEILQCRPGFVKSKKGDKCVKAKKTSNKKKGKKPAKRSTPAKRGL</sequence>
<dbReference type="PANTHER" id="PTHR46967:SF1">
    <property type="entry name" value="KERATIN-ASSOCIATED PROTEIN 16-1-LIKE"/>
    <property type="match status" value="1"/>
</dbReference>
<dbReference type="Proteomes" id="UP000027265">
    <property type="component" value="Unassembled WGS sequence"/>
</dbReference>
<feature type="domain" description="Protein CPL1-like" evidence="4">
    <location>
        <begin position="253"/>
        <end position="320"/>
    </location>
</feature>
<keyword evidence="2" id="KW-0732">Signal</keyword>